<evidence type="ECO:0000313" key="2">
    <source>
        <dbReference type="Proteomes" id="UP000559864"/>
    </source>
</evidence>
<organism evidence="1 2">
    <name type="scientific">Listeria cossartiae subsp. cayugensis</name>
    <dbReference type="NCBI Taxonomy" id="2713505"/>
    <lineage>
        <taxon>Bacteria</taxon>
        <taxon>Bacillati</taxon>
        <taxon>Bacillota</taxon>
        <taxon>Bacilli</taxon>
        <taxon>Bacillales</taxon>
        <taxon>Listeriaceae</taxon>
        <taxon>Listeria</taxon>
        <taxon>Listeria cossartiae</taxon>
    </lineage>
</organism>
<gene>
    <name evidence="1" type="ORF">HCB49_07170</name>
</gene>
<dbReference type="RefSeq" id="WP_185604532.1">
    <property type="nucleotide sequence ID" value="NZ_JAARZC010000002.1"/>
</dbReference>
<dbReference type="Proteomes" id="UP000559864">
    <property type="component" value="Unassembled WGS sequence"/>
</dbReference>
<evidence type="ECO:0000313" key="1">
    <source>
        <dbReference type="EMBL" id="MBC2249763.1"/>
    </source>
</evidence>
<sequence>MQEKFTMELMLTLTNDPRFQEVAELVYWDEDEIINCPENSEYVYAIDEGNVTQCAEKNSSWGKGSILGFTREQTTIKPLCKTVAWKIPLTYVGEILKTMGDMDIADLTAVEMNFLDRGTNDCIQWFIQEMPLRLHTTSWKIAQDFFRQEAMQVVPKELCACQVKELKEHGIIFELGYYLEIDVAEFHSYLRDLAYDKIVKKIN</sequence>
<dbReference type="AlphaFoldDB" id="A0A7X0ZCC0"/>
<accession>A0A7X0ZCC0</accession>
<comment type="caution">
    <text evidence="1">The sequence shown here is derived from an EMBL/GenBank/DDBJ whole genome shotgun (WGS) entry which is preliminary data.</text>
</comment>
<evidence type="ECO:0008006" key="3">
    <source>
        <dbReference type="Google" id="ProtNLM"/>
    </source>
</evidence>
<reference evidence="1 2" key="1">
    <citation type="submission" date="2020-03" db="EMBL/GenBank/DDBJ databases">
        <title>Soil Listeria distribution.</title>
        <authorList>
            <person name="Liao J."/>
            <person name="Wiedmann M."/>
        </authorList>
    </citation>
    <scope>NUCLEOTIDE SEQUENCE [LARGE SCALE GENOMIC DNA]</scope>
    <source>
        <strain evidence="1 2">FSL L7-0123</strain>
    </source>
</reference>
<protein>
    <recommendedName>
        <fullName evidence="3">Crp/Fnr family transcriptional regulator</fullName>
    </recommendedName>
</protein>
<name>A0A7X0ZCC0_9LIST</name>
<proteinExistence type="predicted"/>
<dbReference type="EMBL" id="JAARZC010000002">
    <property type="protein sequence ID" value="MBC2249763.1"/>
    <property type="molecule type" value="Genomic_DNA"/>
</dbReference>